<name>A0A0B5KCE2_PSEDL</name>
<accession>A0A0B5KCE2</accession>
<dbReference type="RefSeq" id="WP_023662888.1">
    <property type="nucleotide sequence ID" value="NZ_CP010359.1"/>
</dbReference>
<evidence type="ECO:0000313" key="9">
    <source>
        <dbReference type="Proteomes" id="UP000218102"/>
    </source>
</evidence>
<keyword evidence="2" id="KW-0929">Antimicrobial</keyword>
<dbReference type="InterPro" id="IPR003615">
    <property type="entry name" value="HNH_nuc"/>
</dbReference>
<dbReference type="Proteomes" id="UP000218102">
    <property type="component" value="Unassembled WGS sequence"/>
</dbReference>
<keyword evidence="3" id="KW-0540">Nuclease</keyword>
<dbReference type="GO" id="GO:0016787">
    <property type="term" value="F:hydrolase activity"/>
    <property type="evidence" value="ECO:0007669"/>
    <property type="project" value="UniProtKB-KW"/>
</dbReference>
<sequence>MSQGSTELPNSYVDSTRLPVGPQLWGTHPGASFQLVSVFEPGRLDIDLIVQTENGKLGVQKAHEQRLATLQQDLDQALRDQAGSLNGLGEIQATERTIAAINELQALFATRLQATRDQAYSFFGGDPVNRNLHEFLAVARKPNAPADPQQAWLDSYRAAFDVKYLEQVSGELAQRQQQLQSTLSTLRMRESHDQDIDRTLQQYHQALAQLGTASQAFLQASSALKAMLTAFERHQQESVAPQAALEHSRELERETSDLLKAREQLASTYSSMNLSQGHLASQATWIDSALQYHAPEGSADRKAALLNVQAQLQAQIAAHTQTSPAESTEVMRLLAQTDNTVATVFDEQTSLAVLSGRTPGNTPVTFNAWVASIHHPLILATSRGGIAHFEPIWLDFGEALGKAAQRLLTGGLLAVARYVPLMLYSARLGDGERMGVTVPLALMSPGADLTLEANRKAGQTLELPLRMDAVPQGKQTEVYLAATDGSALLRDVRVRQAQWDAAQGAYRFTAEGPGGATLFWHPATPPSTLSATGENGTVIPGSPIVEDLQKHLPGPIIVPPDPDIRTLPELPELQIDDYVIIFPADSGLAPIYVMLRNPRNLPGVASGNGVITPDRVLDAATTAAGAPIPAKIAERLRGRRFARFDRLKEAIWMEIATDEVFSRHIMPAILDDMRRGLAPFAKRDQRVGKRVKLEIHHKHEIAKGGAVYDFDNLVFMTPQVHINHHRGNNQ</sequence>
<dbReference type="AlphaFoldDB" id="A0A0B5KCE2"/>
<evidence type="ECO:0000256" key="3">
    <source>
        <dbReference type="ARBA" id="ARBA00022722"/>
    </source>
</evidence>
<evidence type="ECO:0000313" key="8">
    <source>
        <dbReference type="EMBL" id="PBJ95588.1"/>
    </source>
</evidence>
<keyword evidence="5" id="KW-0378">Hydrolase</keyword>
<evidence type="ECO:0000256" key="2">
    <source>
        <dbReference type="ARBA" id="ARBA00022529"/>
    </source>
</evidence>
<dbReference type="InterPro" id="IPR016128">
    <property type="entry name" value="Pyosin/cloacin_T_dom"/>
</dbReference>
<dbReference type="EMBL" id="NTME01000008">
    <property type="protein sequence ID" value="PBJ95588.1"/>
    <property type="molecule type" value="Genomic_DNA"/>
</dbReference>
<evidence type="ECO:0000256" key="6">
    <source>
        <dbReference type="ARBA" id="ARBA00023022"/>
    </source>
</evidence>
<dbReference type="SUPFAM" id="SSF69369">
    <property type="entry name" value="Cloacin translocation domain"/>
    <property type="match status" value="1"/>
</dbReference>
<dbReference type="GO" id="GO:0004519">
    <property type="term" value="F:endonuclease activity"/>
    <property type="evidence" value="ECO:0007669"/>
    <property type="project" value="UniProtKB-KW"/>
</dbReference>
<proteinExistence type="inferred from homology"/>
<protein>
    <submittedName>
        <fullName evidence="8">HNH endonuclease</fullName>
    </submittedName>
</protein>
<comment type="similarity">
    <text evidence="1">Belongs to the colicin/pyosin nuclease family.</text>
</comment>
<dbReference type="CDD" id="cd00085">
    <property type="entry name" value="HNHc"/>
    <property type="match status" value="1"/>
</dbReference>
<keyword evidence="4 8" id="KW-0255">Endonuclease</keyword>
<evidence type="ECO:0000256" key="4">
    <source>
        <dbReference type="ARBA" id="ARBA00022759"/>
    </source>
</evidence>
<keyword evidence="6" id="KW-0044">Antibiotic</keyword>
<keyword evidence="7" id="KW-0078">Bacteriocin</keyword>
<gene>
    <name evidence="8" type="ORF">CMV24_11005</name>
</gene>
<reference evidence="8 9" key="1">
    <citation type="submission" date="2017-09" db="EMBL/GenBank/DDBJ databases">
        <authorList>
            <person name="Ehlers B."/>
            <person name="Leendertz F.H."/>
        </authorList>
    </citation>
    <scope>NUCLEOTIDE SEQUENCE [LARGE SCALE GENOMIC DNA]</scope>
    <source>
        <strain evidence="8 9">DJ-1</strain>
    </source>
</reference>
<dbReference type="GO" id="GO:0042742">
    <property type="term" value="P:defense response to bacterium"/>
    <property type="evidence" value="ECO:0007669"/>
    <property type="project" value="UniProtKB-KW"/>
</dbReference>
<dbReference type="InterPro" id="IPR037146">
    <property type="entry name" value="Colicin/pyocin_DNase_dom_sf"/>
</dbReference>
<organism evidence="8 9">
    <name type="scientific">Pseudomonas plecoglossicida</name>
    <dbReference type="NCBI Taxonomy" id="70775"/>
    <lineage>
        <taxon>Bacteria</taxon>
        <taxon>Pseudomonadati</taxon>
        <taxon>Pseudomonadota</taxon>
        <taxon>Gammaproteobacteria</taxon>
        <taxon>Pseudomonadales</taxon>
        <taxon>Pseudomonadaceae</taxon>
        <taxon>Pseudomonas</taxon>
    </lineage>
</organism>
<evidence type="ECO:0000256" key="5">
    <source>
        <dbReference type="ARBA" id="ARBA00022801"/>
    </source>
</evidence>
<dbReference type="SUPFAM" id="SSF54060">
    <property type="entry name" value="His-Me finger endonucleases"/>
    <property type="match status" value="1"/>
</dbReference>
<comment type="caution">
    <text evidence="8">The sequence shown here is derived from an EMBL/GenBank/DDBJ whole genome shotgun (WGS) entry which is preliminary data.</text>
</comment>
<dbReference type="Pfam" id="PF06958">
    <property type="entry name" value="Pyocin_S"/>
    <property type="match status" value="1"/>
</dbReference>
<dbReference type="KEGG" id="ppj:RK21_04781"/>
<dbReference type="InterPro" id="IPR036302">
    <property type="entry name" value="Pyosin/cloacin_T_dom_sf"/>
</dbReference>
<dbReference type="Gene3D" id="3.90.540.10">
    <property type="entry name" value="Colicin/pyocin, DNase domain"/>
    <property type="match status" value="1"/>
</dbReference>
<evidence type="ECO:0000256" key="7">
    <source>
        <dbReference type="ARBA" id="ARBA00023048"/>
    </source>
</evidence>
<dbReference type="InterPro" id="IPR044925">
    <property type="entry name" value="His-Me_finger_sf"/>
</dbReference>
<evidence type="ECO:0000256" key="1">
    <source>
        <dbReference type="ARBA" id="ARBA00006811"/>
    </source>
</evidence>
<dbReference type="Pfam" id="PF21431">
    <property type="entry name" value="Col-Pyo_DNase"/>
    <property type="match status" value="1"/>
</dbReference>
<dbReference type="GO" id="GO:0031640">
    <property type="term" value="P:killing of cells of another organism"/>
    <property type="evidence" value="ECO:0007669"/>
    <property type="project" value="UniProtKB-KW"/>
</dbReference>